<comment type="caution">
    <text evidence="2">The sequence shown here is derived from an EMBL/GenBank/DDBJ whole genome shotgun (WGS) entry which is preliminary data.</text>
</comment>
<dbReference type="PANTHER" id="PTHR33371">
    <property type="entry name" value="INTERMEMBRANE PHOSPHOLIPID TRANSPORT SYSTEM BINDING PROTEIN MLAD-RELATED"/>
    <property type="match status" value="1"/>
</dbReference>
<dbReference type="InterPro" id="IPR052336">
    <property type="entry name" value="MlaD_Phospholipid_Transporter"/>
</dbReference>
<dbReference type="PANTHER" id="PTHR33371:SF4">
    <property type="entry name" value="INTERMEMBRANE PHOSPHOLIPID TRANSPORT SYSTEM BINDING PROTEIN MLAD"/>
    <property type="match status" value="1"/>
</dbReference>
<evidence type="ECO:0000259" key="1">
    <source>
        <dbReference type="Pfam" id="PF02470"/>
    </source>
</evidence>
<gene>
    <name evidence="2" type="ORF">ACFOOI_06255</name>
</gene>
<name>A0ABV7YVK2_9BACT</name>
<dbReference type="Pfam" id="PF02470">
    <property type="entry name" value="MlaD"/>
    <property type="match status" value="1"/>
</dbReference>
<dbReference type="InterPro" id="IPR003399">
    <property type="entry name" value="Mce/MlaD"/>
</dbReference>
<feature type="domain" description="Mce/MlaD" evidence="1">
    <location>
        <begin position="37"/>
        <end position="112"/>
    </location>
</feature>
<accession>A0ABV7YVK2</accession>
<organism evidence="2 3">
    <name type="scientific">Lacihabitans lacunae</name>
    <dbReference type="NCBI Taxonomy" id="1028214"/>
    <lineage>
        <taxon>Bacteria</taxon>
        <taxon>Pseudomonadati</taxon>
        <taxon>Bacteroidota</taxon>
        <taxon>Cytophagia</taxon>
        <taxon>Cytophagales</taxon>
        <taxon>Leadbetterellaceae</taxon>
        <taxon>Lacihabitans</taxon>
    </lineage>
</organism>
<dbReference type="EMBL" id="JBHRYQ010000001">
    <property type="protein sequence ID" value="MFC3810248.1"/>
    <property type="molecule type" value="Genomic_DNA"/>
</dbReference>
<dbReference type="RefSeq" id="WP_379836218.1">
    <property type="nucleotide sequence ID" value="NZ_JBHRYQ010000001.1"/>
</dbReference>
<keyword evidence="3" id="KW-1185">Reference proteome</keyword>
<evidence type="ECO:0000313" key="2">
    <source>
        <dbReference type="EMBL" id="MFC3810248.1"/>
    </source>
</evidence>
<sequence>MKNKGAKVGLFVLIGLLIFSSGLVLIGSMRKLFVPKIQATATFNDVSGLSKGNNVTYAGVKVGTVESLSFTPNQGVKVTFGITENSQEFIYKDAIIKVSTDGLIGNPLLVITGGSPQRGAIADGHIFSVSKEDSQQDMLKTFQESNKNILAITSDVKVIVDEIKNGKGSLGKILKDEKIYENLDQTLAKLNASASQVGVMANNMTEFSKGLTDKNTLPYQLTRNTTIMPQLTQTSSKLVETSASFKQTADETNAMIKDLNKNINNLLSDQNSPLGVVTKDDKAAENIRNTISNLASSSSKLSENMEALQHNIFFRRYFKKKDKENSNEK</sequence>
<proteinExistence type="predicted"/>
<protein>
    <submittedName>
        <fullName evidence="2">MlaD family protein</fullName>
    </submittedName>
</protein>
<evidence type="ECO:0000313" key="3">
    <source>
        <dbReference type="Proteomes" id="UP001595616"/>
    </source>
</evidence>
<reference evidence="3" key="1">
    <citation type="journal article" date="2019" name="Int. J. Syst. Evol. Microbiol.">
        <title>The Global Catalogue of Microorganisms (GCM) 10K type strain sequencing project: providing services to taxonomists for standard genome sequencing and annotation.</title>
        <authorList>
            <consortium name="The Broad Institute Genomics Platform"/>
            <consortium name="The Broad Institute Genome Sequencing Center for Infectious Disease"/>
            <person name="Wu L."/>
            <person name="Ma J."/>
        </authorList>
    </citation>
    <scope>NUCLEOTIDE SEQUENCE [LARGE SCALE GENOMIC DNA]</scope>
    <source>
        <strain evidence="3">CECT 7956</strain>
    </source>
</reference>
<dbReference type="Proteomes" id="UP001595616">
    <property type="component" value="Unassembled WGS sequence"/>
</dbReference>